<protein>
    <submittedName>
        <fullName evidence="8">Threonine efflux protein</fullName>
    </submittedName>
</protein>
<feature type="transmembrane region" description="Helical" evidence="7">
    <location>
        <begin position="127"/>
        <end position="148"/>
    </location>
</feature>
<evidence type="ECO:0000256" key="4">
    <source>
        <dbReference type="ARBA" id="ARBA00022692"/>
    </source>
</evidence>
<dbReference type="PIRSF" id="PIRSF006324">
    <property type="entry name" value="LeuE"/>
    <property type="match status" value="1"/>
</dbReference>
<evidence type="ECO:0000256" key="5">
    <source>
        <dbReference type="ARBA" id="ARBA00022989"/>
    </source>
</evidence>
<name>A0AAI9IEF4_9BURK</name>
<keyword evidence="6 7" id="KW-0472">Membrane</keyword>
<dbReference type="Pfam" id="PF01810">
    <property type="entry name" value="LysE"/>
    <property type="match status" value="1"/>
</dbReference>
<keyword evidence="3" id="KW-1003">Cell membrane</keyword>
<keyword evidence="4 7" id="KW-0812">Transmembrane</keyword>
<comment type="similarity">
    <text evidence="2">Belongs to the Rht family.</text>
</comment>
<proteinExistence type="inferred from homology"/>
<organism evidence="8 9">
    <name type="scientific">Herbaspirillum frisingense GSF30</name>
    <dbReference type="NCBI Taxonomy" id="864073"/>
    <lineage>
        <taxon>Bacteria</taxon>
        <taxon>Pseudomonadati</taxon>
        <taxon>Pseudomonadota</taxon>
        <taxon>Betaproteobacteria</taxon>
        <taxon>Burkholderiales</taxon>
        <taxon>Oxalobacteraceae</taxon>
        <taxon>Herbaspirillum</taxon>
    </lineage>
</organism>
<dbReference type="GO" id="GO:0042970">
    <property type="term" value="F:homoserine transmembrane transporter activity"/>
    <property type="evidence" value="ECO:0007669"/>
    <property type="project" value="TreeGrafter"/>
</dbReference>
<dbReference type="Proteomes" id="UP000006772">
    <property type="component" value="Unassembled WGS sequence"/>
</dbReference>
<dbReference type="GO" id="GO:0005886">
    <property type="term" value="C:plasma membrane"/>
    <property type="evidence" value="ECO:0007669"/>
    <property type="project" value="UniProtKB-SubCell"/>
</dbReference>
<feature type="transmembrane region" description="Helical" evidence="7">
    <location>
        <begin position="154"/>
        <end position="178"/>
    </location>
</feature>
<evidence type="ECO:0000313" key="8">
    <source>
        <dbReference type="EMBL" id="EOA04606.1"/>
    </source>
</evidence>
<evidence type="ECO:0000256" key="6">
    <source>
        <dbReference type="ARBA" id="ARBA00023136"/>
    </source>
</evidence>
<evidence type="ECO:0000256" key="2">
    <source>
        <dbReference type="ARBA" id="ARBA00007928"/>
    </source>
</evidence>
<dbReference type="RefSeq" id="WP_006463555.1">
    <property type="nucleotide sequence ID" value="NZ_AEEC02000014.1"/>
</dbReference>
<feature type="transmembrane region" description="Helical" evidence="7">
    <location>
        <begin position="41"/>
        <end position="65"/>
    </location>
</feature>
<gene>
    <name evidence="8" type="ORF">HFRIS_011733</name>
</gene>
<feature type="transmembrane region" description="Helical" evidence="7">
    <location>
        <begin position="6"/>
        <end position="29"/>
    </location>
</feature>
<dbReference type="PANTHER" id="PTHR30086">
    <property type="entry name" value="ARGININE EXPORTER PROTEIN ARGO"/>
    <property type="match status" value="1"/>
</dbReference>
<evidence type="ECO:0000313" key="9">
    <source>
        <dbReference type="Proteomes" id="UP000006772"/>
    </source>
</evidence>
<comment type="caution">
    <text evidence="8">The sequence shown here is derived from an EMBL/GenBank/DDBJ whole genome shotgun (WGS) entry which is preliminary data.</text>
</comment>
<evidence type="ECO:0000256" key="3">
    <source>
        <dbReference type="ARBA" id="ARBA00022475"/>
    </source>
</evidence>
<dbReference type="InterPro" id="IPR001123">
    <property type="entry name" value="LeuE-type"/>
</dbReference>
<sequence>MDYQTWFTFFAAACVIAISPGSGAVLSMSHGLNYGVRRTSATILGLEIALVVILVIAGAGVGSLLVASETAFNVIKVAGALYLIYLGFSQWRAPVPTEQQGEALDAANAAARANRGQLWWQRCMTGFLTNATNPKGIVFMVAVLPQFIDHQRPLWLQLLVLAVTMVVVDLVVMHGYAFAASRLQRFFRSQKAIKAQNRFFGGVLMLVGAGLFFFKRTQH</sequence>
<dbReference type="EMBL" id="AEEC02000014">
    <property type="protein sequence ID" value="EOA04606.1"/>
    <property type="molecule type" value="Genomic_DNA"/>
</dbReference>
<feature type="transmembrane region" description="Helical" evidence="7">
    <location>
        <begin position="199"/>
        <end position="214"/>
    </location>
</feature>
<reference evidence="8 9" key="1">
    <citation type="journal article" date="2013" name="Front. Microbiol.">
        <title>The genome of the endophytic bacterium H. frisingense GSF30(T) identifies diverse strategies in the Herbaspirillum genus to interact with plants.</title>
        <authorList>
            <person name="Straub D."/>
            <person name="Rothballer M."/>
            <person name="Hartmann A."/>
            <person name="Ludewig U."/>
        </authorList>
    </citation>
    <scope>NUCLEOTIDE SEQUENCE [LARGE SCALE GENOMIC DNA]</scope>
    <source>
        <strain evidence="8 9">GSF30</strain>
    </source>
</reference>
<accession>A0AAI9IEF4</accession>
<keyword evidence="5 7" id="KW-1133">Transmembrane helix</keyword>
<evidence type="ECO:0000256" key="1">
    <source>
        <dbReference type="ARBA" id="ARBA00004651"/>
    </source>
</evidence>
<dbReference type="PANTHER" id="PTHR30086:SF14">
    <property type="entry name" value="HOMOSERINE_HOMOSERINE LACTONE EFFLUX PROTEIN"/>
    <property type="match status" value="1"/>
</dbReference>
<evidence type="ECO:0000256" key="7">
    <source>
        <dbReference type="SAM" id="Phobius"/>
    </source>
</evidence>
<comment type="subcellular location">
    <subcellularLocation>
        <location evidence="1">Cell membrane</location>
        <topology evidence="1">Multi-pass membrane protein</topology>
    </subcellularLocation>
</comment>
<dbReference type="AlphaFoldDB" id="A0AAI9IEF4"/>